<dbReference type="AlphaFoldDB" id="A0A835YYE9"/>
<name>A0A835YYE9_9STRA</name>
<organism evidence="1 2">
    <name type="scientific">Tribonema minus</name>
    <dbReference type="NCBI Taxonomy" id="303371"/>
    <lineage>
        <taxon>Eukaryota</taxon>
        <taxon>Sar</taxon>
        <taxon>Stramenopiles</taxon>
        <taxon>Ochrophyta</taxon>
        <taxon>PX clade</taxon>
        <taxon>Xanthophyceae</taxon>
        <taxon>Tribonematales</taxon>
        <taxon>Tribonemataceae</taxon>
        <taxon>Tribonema</taxon>
    </lineage>
</organism>
<dbReference type="Gene3D" id="3.40.220.10">
    <property type="entry name" value="Leucine Aminopeptidase, subunit E, domain 1"/>
    <property type="match status" value="1"/>
</dbReference>
<dbReference type="OrthoDB" id="6082470at2759"/>
<keyword evidence="2" id="KW-1185">Reference proteome</keyword>
<dbReference type="EMBL" id="JAFCMP010000179">
    <property type="protein sequence ID" value="KAG5184067.1"/>
    <property type="molecule type" value="Genomic_DNA"/>
</dbReference>
<reference evidence="1" key="1">
    <citation type="submission" date="2021-02" db="EMBL/GenBank/DDBJ databases">
        <title>First Annotated Genome of the Yellow-green Alga Tribonema minus.</title>
        <authorList>
            <person name="Mahan K.M."/>
        </authorList>
    </citation>
    <scope>NUCLEOTIDE SEQUENCE</scope>
    <source>
        <strain evidence="1">UTEX B ZZ1240</strain>
    </source>
</reference>
<protein>
    <submittedName>
        <fullName evidence="1">Uncharacterized protein</fullName>
    </submittedName>
</protein>
<sequence length="636" mass="71333">MTIRAMLWGDEACTASHVFEFDSWVAFQLHNRWSITTSITYLKTHVWCVRVPGTQRKRYGYHGRAFIRKHRKFDRQMERQLRHSVEFWQANMNRSTIIDYADHCDTFVSASNSRLCFDGGSDLDFITLFDPHDAMCEAARRYLHLFGNSSVTHLPVGAALSCRFGAKTLIAAPTMILPQPVPKTNNAYTAFKMVLELLDIQKAATNVLVPGLCTGIGKMDPYTSARQILGAWKDYQSGLRCNVLHEGDIAYDGGKAMEAQPDYYMNTLYSTPFRGQADNKPAAAAEGTGSKIWCTMSAFQLCASQVDSVRKISRLRAMITSYRQGETPMPLVLSIACTDATLAQITRKMLKDERDLFADPQCLHQHIVIGKFGPLEHYKCIAEELPDNAWVCFTGDSDIHHPRRAQCFMELMGASVAQGLEYCAFKTHVDGRMGGEEEDPLSAKAVDAIVSDDSNRVVQHDPIGELWKLGVPLSLLNNFFKLTSPEVLSHPLGDQFLVKYINSGGKVGMGDSSDTSIWGYYYRRNNTAALEPKGSERLSKLASAITKMQQPPHPIKTTLTFAAVMLLDPERVNSSIITDLAEGLMRQSKMPVTDDVLRILHDFDTSTLVNEFFVQYMKLWEDEPYINALLQSPKQG</sequence>
<comment type="caution">
    <text evidence="1">The sequence shown here is derived from an EMBL/GenBank/DDBJ whole genome shotgun (WGS) entry which is preliminary data.</text>
</comment>
<evidence type="ECO:0000313" key="2">
    <source>
        <dbReference type="Proteomes" id="UP000664859"/>
    </source>
</evidence>
<evidence type="ECO:0000313" key="1">
    <source>
        <dbReference type="EMBL" id="KAG5184067.1"/>
    </source>
</evidence>
<dbReference type="Proteomes" id="UP000664859">
    <property type="component" value="Unassembled WGS sequence"/>
</dbReference>
<accession>A0A835YYE9</accession>
<dbReference type="InterPro" id="IPR043472">
    <property type="entry name" value="Macro_dom-like"/>
</dbReference>
<gene>
    <name evidence="1" type="ORF">JKP88DRAFT_244938</name>
</gene>
<dbReference type="SUPFAM" id="SSF52949">
    <property type="entry name" value="Macro domain-like"/>
    <property type="match status" value="1"/>
</dbReference>
<proteinExistence type="predicted"/>